<feature type="transmembrane region" description="Helical" evidence="5">
    <location>
        <begin position="169"/>
        <end position="189"/>
    </location>
</feature>
<evidence type="ECO:0000256" key="5">
    <source>
        <dbReference type="SAM" id="Phobius"/>
    </source>
</evidence>
<comment type="similarity">
    <text evidence="1">Belongs to the sigma-70 factor family. ECF subfamily.</text>
</comment>
<dbReference type="InterPro" id="IPR007627">
    <property type="entry name" value="RNA_pol_sigma70_r2"/>
</dbReference>
<evidence type="ECO:0000313" key="8">
    <source>
        <dbReference type="EMBL" id="GEP96111.1"/>
    </source>
</evidence>
<keyword evidence="9" id="KW-1185">Reference proteome</keyword>
<evidence type="ECO:0000313" key="9">
    <source>
        <dbReference type="Proteomes" id="UP000321436"/>
    </source>
</evidence>
<feature type="domain" description="RNA polymerase sigma-70 region 2" evidence="6">
    <location>
        <begin position="26"/>
        <end position="92"/>
    </location>
</feature>
<dbReference type="GO" id="GO:0016987">
    <property type="term" value="F:sigma factor activity"/>
    <property type="evidence" value="ECO:0007669"/>
    <property type="project" value="UniProtKB-KW"/>
</dbReference>
<dbReference type="GO" id="GO:0003677">
    <property type="term" value="F:DNA binding"/>
    <property type="evidence" value="ECO:0007669"/>
    <property type="project" value="InterPro"/>
</dbReference>
<evidence type="ECO:0000259" key="7">
    <source>
        <dbReference type="Pfam" id="PF08281"/>
    </source>
</evidence>
<accession>A0A512RK71</accession>
<dbReference type="InterPro" id="IPR013325">
    <property type="entry name" value="RNA_pol_sigma_r2"/>
</dbReference>
<dbReference type="InterPro" id="IPR014284">
    <property type="entry name" value="RNA_pol_sigma-70_dom"/>
</dbReference>
<dbReference type="OrthoDB" id="799938at2"/>
<dbReference type="SUPFAM" id="SSF88946">
    <property type="entry name" value="Sigma2 domain of RNA polymerase sigma factors"/>
    <property type="match status" value="1"/>
</dbReference>
<dbReference type="AlphaFoldDB" id="A0A512RK71"/>
<comment type="caution">
    <text evidence="8">The sequence shown here is derived from an EMBL/GenBank/DDBJ whole genome shotgun (WGS) entry which is preliminary data.</text>
</comment>
<proteinExistence type="inferred from homology"/>
<dbReference type="Gene3D" id="1.10.10.10">
    <property type="entry name" value="Winged helix-like DNA-binding domain superfamily/Winged helix DNA-binding domain"/>
    <property type="match status" value="1"/>
</dbReference>
<dbReference type="Proteomes" id="UP000321436">
    <property type="component" value="Unassembled WGS sequence"/>
</dbReference>
<reference evidence="8 9" key="1">
    <citation type="submission" date="2019-07" db="EMBL/GenBank/DDBJ databases">
        <title>Whole genome shotgun sequence of Chitinophaga cymbidii NBRC 109752.</title>
        <authorList>
            <person name="Hosoyama A."/>
            <person name="Uohara A."/>
            <person name="Ohji S."/>
            <person name="Ichikawa N."/>
        </authorList>
    </citation>
    <scope>NUCLEOTIDE SEQUENCE [LARGE SCALE GENOMIC DNA]</scope>
    <source>
        <strain evidence="8 9">NBRC 109752</strain>
    </source>
</reference>
<dbReference type="Pfam" id="PF04542">
    <property type="entry name" value="Sigma70_r2"/>
    <property type="match status" value="1"/>
</dbReference>
<evidence type="ECO:0000256" key="2">
    <source>
        <dbReference type="ARBA" id="ARBA00023015"/>
    </source>
</evidence>
<keyword evidence="8" id="KW-0240">DNA-directed RNA polymerase</keyword>
<keyword evidence="5" id="KW-0812">Transmembrane</keyword>
<dbReference type="InterPro" id="IPR013324">
    <property type="entry name" value="RNA_pol_sigma_r3/r4-like"/>
</dbReference>
<dbReference type="CDD" id="cd06171">
    <property type="entry name" value="Sigma70_r4"/>
    <property type="match status" value="1"/>
</dbReference>
<sequence>MYTTSDIERALFLQVAEGDEAAFRELFHIYTPLLRPLIYKLTKTEHVIEDILQEVFFSIWMSRAQLPAIENPRSWILKIAFHDCFGYLRKAAVRNRQGPAATEVFEDTKLEFRETARLVQEAVAQLPPQARKVYLLSRQEGMKLTEIAEELQLSLQTVKNTLSRALKSIRGYLASRGVFLPLLLLWYWLL</sequence>
<dbReference type="EMBL" id="BKAU01000002">
    <property type="protein sequence ID" value="GEP96111.1"/>
    <property type="molecule type" value="Genomic_DNA"/>
</dbReference>
<dbReference type="InterPro" id="IPR036388">
    <property type="entry name" value="WH-like_DNA-bd_sf"/>
</dbReference>
<dbReference type="GO" id="GO:0000428">
    <property type="term" value="C:DNA-directed RNA polymerase complex"/>
    <property type="evidence" value="ECO:0007669"/>
    <property type="project" value="UniProtKB-KW"/>
</dbReference>
<dbReference type="RefSeq" id="WP_146861560.1">
    <property type="nucleotide sequence ID" value="NZ_BKAU01000002.1"/>
</dbReference>
<keyword evidence="4" id="KW-0804">Transcription</keyword>
<evidence type="ECO:0000256" key="1">
    <source>
        <dbReference type="ARBA" id="ARBA00010641"/>
    </source>
</evidence>
<gene>
    <name evidence="8" type="ORF">CCY01nite_23710</name>
</gene>
<dbReference type="SUPFAM" id="SSF88659">
    <property type="entry name" value="Sigma3 and sigma4 domains of RNA polymerase sigma factors"/>
    <property type="match status" value="1"/>
</dbReference>
<dbReference type="NCBIfam" id="TIGR02937">
    <property type="entry name" value="sigma70-ECF"/>
    <property type="match status" value="1"/>
</dbReference>
<evidence type="ECO:0000256" key="4">
    <source>
        <dbReference type="ARBA" id="ARBA00023163"/>
    </source>
</evidence>
<keyword evidence="5" id="KW-1133">Transmembrane helix</keyword>
<protein>
    <submittedName>
        <fullName evidence="8">DNA-directed RNA polymerase sigma-70 factor</fullName>
    </submittedName>
</protein>
<dbReference type="PANTHER" id="PTHR43133:SF46">
    <property type="entry name" value="RNA POLYMERASE SIGMA-70 FACTOR ECF SUBFAMILY"/>
    <property type="match status" value="1"/>
</dbReference>
<dbReference type="InterPro" id="IPR013249">
    <property type="entry name" value="RNA_pol_sigma70_r4_t2"/>
</dbReference>
<feature type="domain" description="RNA polymerase sigma factor 70 region 4 type 2" evidence="7">
    <location>
        <begin position="117"/>
        <end position="168"/>
    </location>
</feature>
<dbReference type="InterPro" id="IPR039425">
    <property type="entry name" value="RNA_pol_sigma-70-like"/>
</dbReference>
<evidence type="ECO:0000259" key="6">
    <source>
        <dbReference type="Pfam" id="PF04542"/>
    </source>
</evidence>
<dbReference type="GO" id="GO:0006352">
    <property type="term" value="P:DNA-templated transcription initiation"/>
    <property type="evidence" value="ECO:0007669"/>
    <property type="project" value="InterPro"/>
</dbReference>
<dbReference type="Pfam" id="PF08281">
    <property type="entry name" value="Sigma70_r4_2"/>
    <property type="match status" value="1"/>
</dbReference>
<keyword evidence="5" id="KW-0472">Membrane</keyword>
<name>A0A512RK71_9BACT</name>
<dbReference type="Gene3D" id="1.10.1740.10">
    <property type="match status" value="1"/>
</dbReference>
<keyword evidence="2" id="KW-0805">Transcription regulation</keyword>
<keyword evidence="3" id="KW-0731">Sigma factor</keyword>
<organism evidence="8 9">
    <name type="scientific">Chitinophaga cymbidii</name>
    <dbReference type="NCBI Taxonomy" id="1096750"/>
    <lineage>
        <taxon>Bacteria</taxon>
        <taxon>Pseudomonadati</taxon>
        <taxon>Bacteroidota</taxon>
        <taxon>Chitinophagia</taxon>
        <taxon>Chitinophagales</taxon>
        <taxon>Chitinophagaceae</taxon>
        <taxon>Chitinophaga</taxon>
    </lineage>
</organism>
<dbReference type="PANTHER" id="PTHR43133">
    <property type="entry name" value="RNA POLYMERASE ECF-TYPE SIGMA FACTO"/>
    <property type="match status" value="1"/>
</dbReference>
<evidence type="ECO:0000256" key="3">
    <source>
        <dbReference type="ARBA" id="ARBA00023082"/>
    </source>
</evidence>